<dbReference type="CDD" id="cd00037">
    <property type="entry name" value="CLECT"/>
    <property type="match status" value="1"/>
</dbReference>
<accession>A0ABN7SQK0</accession>
<gene>
    <name evidence="3" type="ORF">OKIOD_LOCUS9675</name>
</gene>
<keyword evidence="4" id="KW-1185">Reference proteome</keyword>
<dbReference type="SUPFAM" id="SSF56436">
    <property type="entry name" value="C-type lectin-like"/>
    <property type="match status" value="1"/>
</dbReference>
<dbReference type="InterPro" id="IPR018378">
    <property type="entry name" value="C-type_lectin_CS"/>
</dbReference>
<evidence type="ECO:0000256" key="1">
    <source>
        <dbReference type="ARBA" id="ARBA00023157"/>
    </source>
</evidence>
<dbReference type="InterPro" id="IPR001304">
    <property type="entry name" value="C-type_lectin-like"/>
</dbReference>
<sequence length="647" mass="73819">MDSTDSDGNLQGNFNWQYARRRYQGVVMPVDWRNDEFHIVEEYDNPNNDDDFLFDDCTDGEFMEITVNQWFGENNKIYRRAEIDGILRAVMVSDGLPEDKEDEALRFVLGGKTFKTVDTDFLVKDLEIRSFGEVPPPAMTPPIREATCSEILIGSTPVPAIDSKEFSTVCGVKSADEYEIKAKVECNFAKVLAVGSSWSFILSSNAFSLRAVSGRQYQGVVWPVDWQNDEFYINEEYDNPNNDDDFLFDDCTDGEFMEITVNQWFGENNKIYRRAEVDGIWRAVMVSDGLPEDKEEEDVRFVLGGKTFKTVDSDFLVKDLEIRSFGEVPPPAMTPPVRDATCEETLIGSTPVVAIDSKEFQTACPARSSSEYEVKVKVECNFSKFSKLRSSWSYIISSRALGIRAVSGGMYQGVVWPLDYYNDKTYINEEFVNPKNEVDDYIFNDCTDGEFMEITVNQWFGEDGKIYKRTEIDGIYRAVLVSEGLGENIENLPIDFFLGSQTFKTVESDFEVKDLVVRTFGTNLPKKCARFESFPTNVKTTWNLAKKICRLTGGELAHFETMEEFDDFKSARDGLDRSDWLGMKRTKNGRKFKDLKRKDLPFTSWDQFEPNNADGMENCVQANPNSNWNDVSCDGPLGIVCRYEDVC</sequence>
<keyword evidence="1" id="KW-1015">Disulfide bond</keyword>
<protein>
    <submittedName>
        <fullName evidence="3">Oidioi.mRNA.OKI2018_I69.chr1.g910.t2.cds</fullName>
    </submittedName>
</protein>
<evidence type="ECO:0000313" key="4">
    <source>
        <dbReference type="Proteomes" id="UP001158576"/>
    </source>
</evidence>
<reference evidence="3 4" key="1">
    <citation type="submission" date="2021-04" db="EMBL/GenBank/DDBJ databases">
        <authorList>
            <person name="Bliznina A."/>
        </authorList>
    </citation>
    <scope>NUCLEOTIDE SEQUENCE [LARGE SCALE GENOMIC DNA]</scope>
</reference>
<dbReference type="Proteomes" id="UP001158576">
    <property type="component" value="Chromosome 1"/>
</dbReference>
<evidence type="ECO:0000259" key="2">
    <source>
        <dbReference type="PROSITE" id="PS50041"/>
    </source>
</evidence>
<dbReference type="SMART" id="SM00034">
    <property type="entry name" value="CLECT"/>
    <property type="match status" value="1"/>
</dbReference>
<dbReference type="PANTHER" id="PTHR22803">
    <property type="entry name" value="MANNOSE, PHOSPHOLIPASE, LECTIN RECEPTOR RELATED"/>
    <property type="match status" value="1"/>
</dbReference>
<proteinExistence type="predicted"/>
<dbReference type="Gene3D" id="3.10.100.10">
    <property type="entry name" value="Mannose-Binding Protein A, subunit A"/>
    <property type="match status" value="1"/>
</dbReference>
<dbReference type="EMBL" id="OU015566">
    <property type="protein sequence ID" value="CAG5103732.1"/>
    <property type="molecule type" value="Genomic_DNA"/>
</dbReference>
<dbReference type="InterPro" id="IPR016187">
    <property type="entry name" value="CTDL_fold"/>
</dbReference>
<name>A0ABN7SQK0_OIKDI</name>
<dbReference type="Pfam" id="PF00059">
    <property type="entry name" value="Lectin_C"/>
    <property type="match status" value="1"/>
</dbReference>
<dbReference type="PROSITE" id="PS00615">
    <property type="entry name" value="C_TYPE_LECTIN_1"/>
    <property type="match status" value="1"/>
</dbReference>
<dbReference type="PROSITE" id="PS50041">
    <property type="entry name" value="C_TYPE_LECTIN_2"/>
    <property type="match status" value="1"/>
</dbReference>
<dbReference type="InterPro" id="IPR050111">
    <property type="entry name" value="C-type_lectin/snaclec_domain"/>
</dbReference>
<evidence type="ECO:0000313" key="3">
    <source>
        <dbReference type="EMBL" id="CAG5103732.1"/>
    </source>
</evidence>
<organism evidence="3 4">
    <name type="scientific">Oikopleura dioica</name>
    <name type="common">Tunicate</name>
    <dbReference type="NCBI Taxonomy" id="34765"/>
    <lineage>
        <taxon>Eukaryota</taxon>
        <taxon>Metazoa</taxon>
        <taxon>Chordata</taxon>
        <taxon>Tunicata</taxon>
        <taxon>Appendicularia</taxon>
        <taxon>Copelata</taxon>
        <taxon>Oikopleuridae</taxon>
        <taxon>Oikopleura</taxon>
    </lineage>
</organism>
<dbReference type="InterPro" id="IPR016186">
    <property type="entry name" value="C-type_lectin-like/link_sf"/>
</dbReference>
<feature type="domain" description="C-type lectin" evidence="2">
    <location>
        <begin position="524"/>
        <end position="642"/>
    </location>
</feature>